<dbReference type="AlphaFoldDB" id="A0A1H3ILW6"/>
<dbReference type="InterPro" id="IPR036465">
    <property type="entry name" value="vWFA_dom_sf"/>
</dbReference>
<evidence type="ECO:0000313" key="4">
    <source>
        <dbReference type="Proteomes" id="UP000199170"/>
    </source>
</evidence>
<dbReference type="PANTHER" id="PTHR33608">
    <property type="entry name" value="BLL2464 PROTEIN"/>
    <property type="match status" value="1"/>
</dbReference>
<evidence type="ECO:0000313" key="3">
    <source>
        <dbReference type="EMBL" id="SDY28345.1"/>
    </source>
</evidence>
<dbReference type="SUPFAM" id="SSF53300">
    <property type="entry name" value="vWA-like"/>
    <property type="match status" value="1"/>
</dbReference>
<proteinExistence type="predicted"/>
<dbReference type="InterPro" id="IPR002881">
    <property type="entry name" value="DUF58"/>
</dbReference>
<evidence type="ECO:0000256" key="1">
    <source>
        <dbReference type="SAM" id="MobiDB-lite"/>
    </source>
</evidence>
<dbReference type="Gene3D" id="3.40.50.410">
    <property type="entry name" value="von Willebrand factor, type A domain"/>
    <property type="match status" value="1"/>
</dbReference>
<feature type="region of interest" description="Disordered" evidence="1">
    <location>
        <begin position="18"/>
        <end position="40"/>
    </location>
</feature>
<gene>
    <name evidence="3" type="ORF">SAMN04487946_11057</name>
</gene>
<dbReference type="Pfam" id="PF01882">
    <property type="entry name" value="DUF58"/>
    <property type="match status" value="1"/>
</dbReference>
<accession>A0A1H3ILW6</accession>
<dbReference type="EMBL" id="FNPB01000010">
    <property type="protein sequence ID" value="SDY28345.1"/>
    <property type="molecule type" value="Genomic_DNA"/>
</dbReference>
<dbReference type="OrthoDB" id="3263at2157"/>
<keyword evidence="4" id="KW-1185">Reference proteome</keyword>
<dbReference type="PANTHER" id="PTHR33608:SF7">
    <property type="entry name" value="DUF58 DOMAIN-CONTAINING PROTEIN"/>
    <property type="match status" value="1"/>
</dbReference>
<sequence>MPIEPSFLDELAALETSLTRETDSPRQGEQQSPNVGEGLTFSDYRRYAPGDDVRRIDWRVYARTDQYFIKQYEAERNLTVHVLLDTSASMDFGEGDAHKFEFGARFGLAFAYFAAAGHDAFRFATIGTDVERLDRRQSNRGELLRLLDRVNDIDPDDRTAFADALAAYAGTIHSRSLVVVVSDFLADPDAIENGLAALGDNDVLLLHVVAPDERDPDVAGDTVFEDPETGATQRTYFAGSTAESYRNRLSAHIDDVAARARRLRAEHVVVDTDADFFESFAQVWRRQGDRERRRSRG</sequence>
<name>A0A1H3ILW6_9EURY</name>
<dbReference type="RefSeq" id="WP_089768296.1">
    <property type="nucleotide sequence ID" value="NZ_FNPB01000010.1"/>
</dbReference>
<reference evidence="4" key="1">
    <citation type="submission" date="2016-10" db="EMBL/GenBank/DDBJ databases">
        <authorList>
            <person name="Varghese N."/>
            <person name="Submissions S."/>
        </authorList>
    </citation>
    <scope>NUCLEOTIDE SEQUENCE [LARGE SCALE GENOMIC DNA]</scope>
    <source>
        <strain evidence="4">CGMCC 1.10118</strain>
    </source>
</reference>
<evidence type="ECO:0000259" key="2">
    <source>
        <dbReference type="Pfam" id="PF01882"/>
    </source>
</evidence>
<dbReference type="Proteomes" id="UP000199170">
    <property type="component" value="Unassembled WGS sequence"/>
</dbReference>
<dbReference type="STRING" id="660517.SAMN04487946_11057"/>
<protein>
    <recommendedName>
        <fullName evidence="2">DUF58 domain-containing protein</fullName>
    </recommendedName>
</protein>
<feature type="domain" description="DUF58" evidence="2">
    <location>
        <begin position="43"/>
        <end position="234"/>
    </location>
</feature>
<organism evidence="3 4">
    <name type="scientific">Halobellus clavatus</name>
    <dbReference type="NCBI Taxonomy" id="660517"/>
    <lineage>
        <taxon>Archaea</taxon>
        <taxon>Methanobacteriati</taxon>
        <taxon>Methanobacteriota</taxon>
        <taxon>Stenosarchaea group</taxon>
        <taxon>Halobacteria</taxon>
        <taxon>Halobacteriales</taxon>
        <taxon>Haloferacaceae</taxon>
        <taxon>Halobellus</taxon>
    </lineage>
</organism>